<dbReference type="GO" id="GO:0004888">
    <property type="term" value="F:transmembrane signaling receptor activity"/>
    <property type="evidence" value="ECO:0007669"/>
    <property type="project" value="InterPro"/>
</dbReference>
<evidence type="ECO:0000256" key="3">
    <source>
        <dbReference type="PROSITE-ProRule" id="PRU00284"/>
    </source>
</evidence>
<dbReference type="SMART" id="SM00304">
    <property type="entry name" value="HAMP"/>
    <property type="match status" value="1"/>
</dbReference>
<dbReference type="Proteomes" id="UP000199659">
    <property type="component" value="Unassembled WGS sequence"/>
</dbReference>
<dbReference type="PANTHER" id="PTHR32089">
    <property type="entry name" value="METHYL-ACCEPTING CHEMOTAXIS PROTEIN MCPB"/>
    <property type="match status" value="1"/>
</dbReference>
<comment type="similarity">
    <text evidence="2">Belongs to the methyl-accepting chemotaxis (MCP) protein family.</text>
</comment>
<evidence type="ECO:0000256" key="4">
    <source>
        <dbReference type="SAM" id="Phobius"/>
    </source>
</evidence>
<reference evidence="7 8" key="1">
    <citation type="submission" date="2016-10" db="EMBL/GenBank/DDBJ databases">
        <authorList>
            <person name="de Groot N.N."/>
        </authorList>
    </citation>
    <scope>NUCLEOTIDE SEQUENCE [LARGE SCALE GENOMIC DNA]</scope>
    <source>
        <strain evidence="7 8">743A</strain>
    </source>
</reference>
<evidence type="ECO:0000259" key="5">
    <source>
        <dbReference type="PROSITE" id="PS50111"/>
    </source>
</evidence>
<name>A0A1I6ICU2_9FIRM</name>
<dbReference type="InterPro" id="IPR024478">
    <property type="entry name" value="HlyB_4HB_MCP"/>
</dbReference>
<dbReference type="PROSITE" id="PS50111">
    <property type="entry name" value="CHEMOTAXIS_TRANSDUC_2"/>
    <property type="match status" value="1"/>
</dbReference>
<sequence>MNWYKNIKISVKLISCIVFISMITVVVGLLGLNYMEKFNRATEMVYSKSESTLVNLETVKSNMLLIRIDVINLVESGDSTKLESTKTDIQDLRNINESLFQEFETQMLTKEESQIYNTLKEEMSLFRTAVDLVLEDVSKNDFEKAAVDSDSVAGYRAQVTNTISLLIEQTDVNMEAIMSENANDFSSIRTIMLIVIIVSFILAVGLGSFVTLGINYQIKKALGVAEKLGVGDLSVQVENPSKDEIGMLLRSLNKAIENLRNLVSEIGISTTELSANSEEISSTAEAIGQRMESVTESTKEITGASEDLSATVEEVNASAEEISSSAHELADMADGSEESSSQIRTRALDIKSKGQQSMEVSQKMYSAKQESISKAIETGKVVSEVRVMSDAIASIAAQTNLLSLNAAIEAARAGDAGKGFAVVAEEVKKLAEASSESVVQIQSIIGEIEEAFQLLSDNALDVLEYLATDVKADYQLLIDTGMQYEKDALLVNDLSVKIAGASKNMQITIEEVTNAIQNASATAEETSASSIEILQKITETSSAITEVTKATSVQAELAEKLNLLVSQFRL</sequence>
<dbReference type="Gene3D" id="1.10.287.950">
    <property type="entry name" value="Methyl-accepting chemotaxis protein"/>
    <property type="match status" value="1"/>
</dbReference>
<keyword evidence="4" id="KW-0812">Transmembrane</keyword>
<dbReference type="AlphaFoldDB" id="A0A1I6ICU2"/>
<dbReference type="Gene3D" id="6.10.340.10">
    <property type="match status" value="1"/>
</dbReference>
<feature type="domain" description="Methyl-accepting transducer" evidence="5">
    <location>
        <begin position="283"/>
        <end position="534"/>
    </location>
</feature>
<dbReference type="PRINTS" id="PR00260">
    <property type="entry name" value="CHEMTRNSDUCR"/>
</dbReference>
<keyword evidence="1 3" id="KW-0807">Transducer</keyword>
<dbReference type="Pfam" id="PF00015">
    <property type="entry name" value="MCPsignal"/>
    <property type="match status" value="1"/>
</dbReference>
<evidence type="ECO:0000313" key="8">
    <source>
        <dbReference type="Proteomes" id="UP000199659"/>
    </source>
</evidence>
<dbReference type="RefSeq" id="WP_092559309.1">
    <property type="nucleotide sequence ID" value="NZ_FOYZ01000002.1"/>
</dbReference>
<dbReference type="OrthoDB" id="1887545at2"/>
<evidence type="ECO:0000313" key="7">
    <source>
        <dbReference type="EMBL" id="SFR64513.1"/>
    </source>
</evidence>
<gene>
    <name evidence="7" type="ORF">SAMN05661086_00701</name>
</gene>
<keyword evidence="4" id="KW-0472">Membrane</keyword>
<keyword evidence="8" id="KW-1185">Reference proteome</keyword>
<dbReference type="Pfam" id="PF12729">
    <property type="entry name" value="4HB_MCP_1"/>
    <property type="match status" value="1"/>
</dbReference>
<evidence type="ECO:0000259" key="6">
    <source>
        <dbReference type="PROSITE" id="PS50885"/>
    </source>
</evidence>
<feature type="domain" description="HAMP" evidence="6">
    <location>
        <begin position="212"/>
        <end position="264"/>
    </location>
</feature>
<dbReference type="STRING" id="37658.SAMN05661086_00701"/>
<dbReference type="SMART" id="SM00283">
    <property type="entry name" value="MA"/>
    <property type="match status" value="1"/>
</dbReference>
<keyword evidence="4" id="KW-1133">Transmembrane helix</keyword>
<dbReference type="InterPro" id="IPR004090">
    <property type="entry name" value="Chemotax_Me-accpt_rcpt"/>
</dbReference>
<dbReference type="GO" id="GO:0006935">
    <property type="term" value="P:chemotaxis"/>
    <property type="evidence" value="ECO:0007669"/>
    <property type="project" value="InterPro"/>
</dbReference>
<dbReference type="Pfam" id="PF00672">
    <property type="entry name" value="HAMP"/>
    <property type="match status" value="1"/>
</dbReference>
<dbReference type="PANTHER" id="PTHR32089:SF112">
    <property type="entry name" value="LYSOZYME-LIKE PROTEIN-RELATED"/>
    <property type="match status" value="1"/>
</dbReference>
<organism evidence="7 8">
    <name type="scientific">Anaeromicropila populeti</name>
    <dbReference type="NCBI Taxonomy" id="37658"/>
    <lineage>
        <taxon>Bacteria</taxon>
        <taxon>Bacillati</taxon>
        <taxon>Bacillota</taxon>
        <taxon>Clostridia</taxon>
        <taxon>Lachnospirales</taxon>
        <taxon>Lachnospiraceae</taxon>
        <taxon>Anaeromicropila</taxon>
    </lineage>
</organism>
<dbReference type="InterPro" id="IPR003660">
    <property type="entry name" value="HAMP_dom"/>
</dbReference>
<protein>
    <submittedName>
        <fullName evidence="7">Methyl-accepting chemotaxis protein</fullName>
    </submittedName>
</protein>
<feature type="transmembrane region" description="Helical" evidence="4">
    <location>
        <begin position="191"/>
        <end position="214"/>
    </location>
</feature>
<evidence type="ECO:0000256" key="1">
    <source>
        <dbReference type="ARBA" id="ARBA00023224"/>
    </source>
</evidence>
<proteinExistence type="inferred from homology"/>
<dbReference type="SUPFAM" id="SSF58104">
    <property type="entry name" value="Methyl-accepting chemotaxis protein (MCP) signaling domain"/>
    <property type="match status" value="1"/>
</dbReference>
<dbReference type="PROSITE" id="PS50885">
    <property type="entry name" value="HAMP"/>
    <property type="match status" value="1"/>
</dbReference>
<feature type="transmembrane region" description="Helical" evidence="4">
    <location>
        <begin position="12"/>
        <end position="34"/>
    </location>
</feature>
<accession>A0A1I6ICU2</accession>
<dbReference type="InterPro" id="IPR004089">
    <property type="entry name" value="MCPsignal_dom"/>
</dbReference>
<dbReference type="GO" id="GO:0007165">
    <property type="term" value="P:signal transduction"/>
    <property type="evidence" value="ECO:0007669"/>
    <property type="project" value="UniProtKB-KW"/>
</dbReference>
<dbReference type="EMBL" id="FOYZ01000002">
    <property type="protein sequence ID" value="SFR64513.1"/>
    <property type="molecule type" value="Genomic_DNA"/>
</dbReference>
<dbReference type="GO" id="GO:0016020">
    <property type="term" value="C:membrane"/>
    <property type="evidence" value="ECO:0007669"/>
    <property type="project" value="InterPro"/>
</dbReference>
<evidence type="ECO:0000256" key="2">
    <source>
        <dbReference type="ARBA" id="ARBA00029447"/>
    </source>
</evidence>
<dbReference type="CDD" id="cd06225">
    <property type="entry name" value="HAMP"/>
    <property type="match status" value="1"/>
</dbReference>